<keyword evidence="1" id="KW-0732">Signal</keyword>
<reference evidence="2" key="4">
    <citation type="submission" date="2020-09" db="EMBL/GenBank/DDBJ databases">
        <authorList>
            <person name="Sun Q."/>
            <person name="Zhou Y."/>
        </authorList>
    </citation>
    <scope>NUCLEOTIDE SEQUENCE</scope>
    <source>
        <strain evidence="2">CGMCC 1.15394</strain>
    </source>
</reference>
<dbReference type="NCBIfam" id="TIGR00481">
    <property type="entry name" value="YbhB/YbcL family Raf kinase inhibitor-like protein"/>
    <property type="match status" value="1"/>
</dbReference>
<evidence type="ECO:0000313" key="3">
    <source>
        <dbReference type="EMBL" id="RJF35364.1"/>
    </source>
</evidence>
<dbReference type="SUPFAM" id="SSF49777">
    <property type="entry name" value="PEBP-like"/>
    <property type="match status" value="1"/>
</dbReference>
<dbReference type="Proteomes" id="UP000638462">
    <property type="component" value="Unassembled WGS sequence"/>
</dbReference>
<dbReference type="PANTHER" id="PTHR30289:SF1">
    <property type="entry name" value="PEBP (PHOSPHATIDYLETHANOLAMINE-BINDING PROTEIN) FAMILY PROTEIN"/>
    <property type="match status" value="1"/>
</dbReference>
<dbReference type="Proteomes" id="UP000265938">
    <property type="component" value="Unassembled WGS sequence"/>
</dbReference>
<feature type="chain" id="PRO_5017318709" evidence="1">
    <location>
        <begin position="24"/>
        <end position="185"/>
    </location>
</feature>
<reference evidence="2" key="1">
    <citation type="journal article" date="2014" name="Int. J. Syst. Evol. Microbiol.">
        <title>Complete genome of a new Firmicutes species belonging to the dominant human colonic microbiota ('Ruminococcus bicirculans') reveals two chromosomes and a selective capacity to utilize plant glucans.</title>
        <authorList>
            <consortium name="NISC Comparative Sequencing Program"/>
            <person name="Wegmann U."/>
            <person name="Louis P."/>
            <person name="Goesmann A."/>
            <person name="Henrissat B."/>
            <person name="Duncan S.H."/>
            <person name="Flint H.J."/>
        </authorList>
    </citation>
    <scope>NUCLEOTIDE SEQUENCE</scope>
    <source>
        <strain evidence="2">CGMCC 1.15394</strain>
    </source>
</reference>
<gene>
    <name evidence="2" type="primary">ybcL</name>
    <name evidence="3" type="ORF">D4741_10310</name>
    <name evidence="2" type="ORF">GCM10008027_28600</name>
</gene>
<evidence type="ECO:0000313" key="5">
    <source>
        <dbReference type="Proteomes" id="UP000638462"/>
    </source>
</evidence>
<feature type="signal peptide" evidence="1">
    <location>
        <begin position="1"/>
        <end position="23"/>
    </location>
</feature>
<evidence type="ECO:0000313" key="2">
    <source>
        <dbReference type="EMBL" id="GGF02023.1"/>
    </source>
</evidence>
<organism evidence="3 4">
    <name type="scientific">Pseudoalteromonas gelatinilytica</name>
    <dbReference type="NCBI Taxonomy" id="1703256"/>
    <lineage>
        <taxon>Bacteria</taxon>
        <taxon>Pseudomonadati</taxon>
        <taxon>Pseudomonadota</taxon>
        <taxon>Gammaproteobacteria</taxon>
        <taxon>Alteromonadales</taxon>
        <taxon>Pseudoalteromonadaceae</taxon>
        <taxon>Pseudoalteromonas</taxon>
    </lineage>
</organism>
<proteinExistence type="predicted"/>
<dbReference type="RefSeq" id="WP_119852899.1">
    <property type="nucleotide sequence ID" value="NZ_BMIT01000011.1"/>
</dbReference>
<dbReference type="InterPro" id="IPR005247">
    <property type="entry name" value="YbhB_YbcL/LppC-like"/>
</dbReference>
<dbReference type="Pfam" id="PF01161">
    <property type="entry name" value="PBP"/>
    <property type="match status" value="1"/>
</dbReference>
<evidence type="ECO:0000313" key="4">
    <source>
        <dbReference type="Proteomes" id="UP000265938"/>
    </source>
</evidence>
<sequence length="185" mass="19701">MKSSTLKIATPLFLLCLSGTTFAETFTLTSKDIAHGDFMGSAQEFKGFGCNGDNLSPQLAWQNAPKGTEAFALTVYDPDAPTGSGWWHWQVVNIPKSVSSLASGAGSVEKNAMPKGSVQITNDYGFKGFGGACPPEGHGAHRYQFTLHALSQKLELPENASGALAGYMINAYSLDSATIEALYKR</sequence>
<comment type="caution">
    <text evidence="3">The sequence shown here is derived from an EMBL/GenBank/DDBJ whole genome shotgun (WGS) entry which is preliminary data.</text>
</comment>
<keyword evidence="5" id="KW-1185">Reference proteome</keyword>
<dbReference type="Gene3D" id="3.90.280.10">
    <property type="entry name" value="PEBP-like"/>
    <property type="match status" value="1"/>
</dbReference>
<dbReference type="InterPro" id="IPR036610">
    <property type="entry name" value="PEBP-like_sf"/>
</dbReference>
<reference evidence="3 4" key="2">
    <citation type="submission" date="2018-09" db="EMBL/GenBank/DDBJ databases">
        <title>Identification of marine bacteria producing industrial enzymes.</title>
        <authorList>
            <person name="Cheng T.H."/>
            <person name="Saidin J."/>
            <person name="Muhd D.D."/>
            <person name="Isa M.N.M."/>
            <person name="Bakar M.F.A."/>
            <person name="Ismail N."/>
        </authorList>
    </citation>
    <scope>NUCLEOTIDE SEQUENCE [LARGE SCALE GENOMIC DNA]</scope>
    <source>
        <strain evidence="3 4">MNAD 1.6</strain>
    </source>
</reference>
<dbReference type="CDD" id="cd00865">
    <property type="entry name" value="PEBP_bact_arch"/>
    <property type="match status" value="1"/>
</dbReference>
<dbReference type="EMBL" id="BMIT01000011">
    <property type="protein sequence ID" value="GGF02023.1"/>
    <property type="molecule type" value="Genomic_DNA"/>
</dbReference>
<dbReference type="AlphaFoldDB" id="A0A3A3F3G1"/>
<protein>
    <submittedName>
        <fullName evidence="2">Phosphatidylethanolamine-binding protein YbcL</fullName>
    </submittedName>
    <submittedName>
        <fullName evidence="3">YbhB/YbcL family Raf kinase inhibitor-like protein</fullName>
    </submittedName>
</protein>
<accession>A0A3A3F3G1</accession>
<evidence type="ECO:0000256" key="1">
    <source>
        <dbReference type="SAM" id="SignalP"/>
    </source>
</evidence>
<dbReference type="PANTHER" id="PTHR30289">
    <property type="entry name" value="UNCHARACTERIZED PROTEIN YBCL-RELATED"/>
    <property type="match status" value="1"/>
</dbReference>
<dbReference type="InterPro" id="IPR008914">
    <property type="entry name" value="PEBP"/>
</dbReference>
<name>A0A3A3F3G1_9GAMM</name>
<dbReference type="EMBL" id="QYSE01000002">
    <property type="protein sequence ID" value="RJF35364.1"/>
    <property type="molecule type" value="Genomic_DNA"/>
</dbReference>
<reference evidence="5" key="3">
    <citation type="journal article" date="2019" name="Int. J. Syst. Evol. Microbiol.">
        <title>The Global Catalogue of Microorganisms (GCM) 10K type strain sequencing project: providing services to taxonomists for standard genome sequencing and annotation.</title>
        <authorList>
            <consortium name="The Broad Institute Genomics Platform"/>
            <consortium name="The Broad Institute Genome Sequencing Center for Infectious Disease"/>
            <person name="Wu L."/>
            <person name="Ma J."/>
        </authorList>
    </citation>
    <scope>NUCLEOTIDE SEQUENCE [LARGE SCALE GENOMIC DNA]</scope>
    <source>
        <strain evidence="5">CGMCC 1.15394</strain>
    </source>
</reference>